<dbReference type="GeneID" id="39575486"/>
<sequence length="218" mass="25016">MAALEVFAVFEVKGLGMKAQAVAHTHHCVCDLVGRSRNGVVFLWRSDLPPFLLTLLFYSFSSFFFIELLLSLSFSSNHVGAFCPCLVQFFFSPSLSVSFLALFFQDVFVDIFEILFCSSILLRFELYFRYLVRYTDCTCGFKGFFFLFFFRFCFSFSLWLSVSSIQFRGVPCADTPKRLWGRGMEYPWDWQHGEGILVGAGAYSRMATYLPGPDKQVV</sequence>
<keyword evidence="1" id="KW-1133">Transmembrane helix</keyword>
<organism evidence="2 3">
    <name type="scientific">Sodiomyces alkalinus (strain CBS 110278 / VKM F-3762 / F11)</name>
    <name type="common">Alkaliphilic filamentous fungus</name>
    <dbReference type="NCBI Taxonomy" id="1314773"/>
    <lineage>
        <taxon>Eukaryota</taxon>
        <taxon>Fungi</taxon>
        <taxon>Dikarya</taxon>
        <taxon>Ascomycota</taxon>
        <taxon>Pezizomycotina</taxon>
        <taxon>Sordariomycetes</taxon>
        <taxon>Hypocreomycetidae</taxon>
        <taxon>Glomerellales</taxon>
        <taxon>Plectosphaerellaceae</taxon>
        <taxon>Sodiomyces</taxon>
    </lineage>
</organism>
<proteinExistence type="predicted"/>
<dbReference type="EMBL" id="ML119055">
    <property type="protein sequence ID" value="ROT38854.1"/>
    <property type="molecule type" value="Genomic_DNA"/>
</dbReference>
<evidence type="ECO:0000313" key="2">
    <source>
        <dbReference type="EMBL" id="ROT38854.1"/>
    </source>
</evidence>
<dbReference type="Proteomes" id="UP000272025">
    <property type="component" value="Unassembled WGS sequence"/>
</dbReference>
<gene>
    <name evidence="2" type="ORF">SODALDRAFT_173150</name>
</gene>
<protein>
    <submittedName>
        <fullName evidence="2">Uncharacterized protein</fullName>
    </submittedName>
</protein>
<evidence type="ECO:0000313" key="3">
    <source>
        <dbReference type="Proteomes" id="UP000272025"/>
    </source>
</evidence>
<accession>A0A3N2PWI3</accession>
<reference evidence="2 3" key="1">
    <citation type="journal article" date="2018" name="Mol. Ecol.">
        <title>The obligate alkalophilic soda-lake fungus Sodiomyces alkalinus has shifted to a protein diet.</title>
        <authorList>
            <person name="Grum-Grzhimaylo A.A."/>
            <person name="Falkoski D.L."/>
            <person name="van den Heuvel J."/>
            <person name="Valero-Jimenez C.A."/>
            <person name="Min B."/>
            <person name="Choi I.G."/>
            <person name="Lipzen A."/>
            <person name="Daum C.G."/>
            <person name="Aanen D.K."/>
            <person name="Tsang A."/>
            <person name="Henrissat B."/>
            <person name="Bilanenko E.N."/>
            <person name="de Vries R.P."/>
            <person name="van Kan J.A.L."/>
            <person name="Grigoriev I.V."/>
            <person name="Debets A.J.M."/>
        </authorList>
    </citation>
    <scope>NUCLEOTIDE SEQUENCE [LARGE SCALE GENOMIC DNA]</scope>
    <source>
        <strain evidence="2 3">F11</strain>
    </source>
</reference>
<feature type="transmembrane region" description="Helical" evidence="1">
    <location>
        <begin position="51"/>
        <end position="70"/>
    </location>
</feature>
<keyword evidence="3" id="KW-1185">Reference proteome</keyword>
<feature type="transmembrane region" description="Helical" evidence="1">
    <location>
        <begin position="144"/>
        <end position="162"/>
    </location>
</feature>
<feature type="transmembrane region" description="Helical" evidence="1">
    <location>
        <begin position="82"/>
        <end position="105"/>
    </location>
</feature>
<keyword evidence="1" id="KW-0812">Transmembrane</keyword>
<keyword evidence="1" id="KW-0472">Membrane</keyword>
<dbReference type="RefSeq" id="XP_028466660.1">
    <property type="nucleotide sequence ID" value="XM_028607008.1"/>
</dbReference>
<name>A0A3N2PWI3_SODAK</name>
<dbReference type="AlphaFoldDB" id="A0A3N2PWI3"/>
<evidence type="ECO:0000256" key="1">
    <source>
        <dbReference type="SAM" id="Phobius"/>
    </source>
</evidence>
<feature type="transmembrane region" description="Helical" evidence="1">
    <location>
        <begin position="111"/>
        <end position="132"/>
    </location>
</feature>